<feature type="domain" description="YdbS-like PH" evidence="2">
    <location>
        <begin position="72"/>
        <end position="152"/>
    </location>
</feature>
<feature type="transmembrane region" description="Helical" evidence="1">
    <location>
        <begin position="367"/>
        <end position="386"/>
    </location>
</feature>
<dbReference type="EMBL" id="JRZE01000006">
    <property type="protein sequence ID" value="KHF42632.1"/>
    <property type="molecule type" value="Genomic_DNA"/>
</dbReference>
<dbReference type="PANTHER" id="PTHR34473">
    <property type="entry name" value="UPF0699 TRANSMEMBRANE PROTEIN YDBS"/>
    <property type="match status" value="1"/>
</dbReference>
<sequence>MTSTAPESEWKRLDRRTVTVTALRMMGVAVVAGVPIGIGVGRALAPGPAVAIVVSAGVVLTLVAAGVDHLRWRRTRYRVLPERFELRQGIVVRKRRSLNRDRIRTVDITASVLLRLFGLAHVKIGTGEQAEDNESSLSLNPISRADAEWLRRELLDRAALREPEPGQDGVLSTLHLPWVRYAPVSFVTPALGAAAFGVVLQVAEWFGLQSDVVSWVLDLLSELSLIAVVLVLVAIGILVGAIGAVALFVEMWWQYRLEREPGGTLRVRRGLLTTRSISVEERRLRGVELVEPLGNRLLGAARLDAVATGLAQREQDKKAAHNTLQPAAPREHADRVAAAVLREPVSPTAVARLRPHPRAARGRRVRWALAAVAAVLTPLVVVGLTVTPVLLHVAWVGAVVLVPVAVALALDAYRNLGHGLTDGYLVFRHGTVRRGTVALQRSGVIGWAVRQSFFQRRRGLLTLTATTAAGSQAYSAHDVDESEGLAFAEEAVPGLLTPFLERVD</sequence>
<feature type="transmembrane region" description="Helical" evidence="1">
    <location>
        <begin position="181"/>
        <end position="203"/>
    </location>
</feature>
<dbReference type="AlphaFoldDB" id="A0A837D560"/>
<dbReference type="RefSeq" id="WP_015785805.1">
    <property type="nucleotide sequence ID" value="NZ_FOWS01000001.1"/>
</dbReference>
<gene>
    <name evidence="3" type="ORF">MINT15_28340</name>
</gene>
<reference evidence="3 4" key="1">
    <citation type="submission" date="2014-10" db="EMBL/GenBank/DDBJ databases">
        <title>Genome sequence of Micropolyspora internatus JCM3315.</title>
        <authorList>
            <person name="Shin S.-K."/>
            <person name="Yi H."/>
        </authorList>
    </citation>
    <scope>NUCLEOTIDE SEQUENCE [LARGE SCALE GENOMIC DNA]</scope>
    <source>
        <strain evidence="3 4">JCM 3315</strain>
    </source>
</reference>
<keyword evidence="1" id="KW-1133">Transmembrane helix</keyword>
<feature type="transmembrane region" description="Helical" evidence="1">
    <location>
        <begin position="392"/>
        <end position="410"/>
    </location>
</feature>
<accession>A0A837D560</accession>
<dbReference type="InterPro" id="IPR014529">
    <property type="entry name" value="UCP026631"/>
</dbReference>
<organism evidence="3 4">
    <name type="scientific">Saccharomonospora viridis</name>
    <dbReference type="NCBI Taxonomy" id="1852"/>
    <lineage>
        <taxon>Bacteria</taxon>
        <taxon>Bacillati</taxon>
        <taxon>Actinomycetota</taxon>
        <taxon>Actinomycetes</taxon>
        <taxon>Pseudonocardiales</taxon>
        <taxon>Pseudonocardiaceae</taxon>
        <taxon>Saccharomonospora</taxon>
    </lineage>
</organism>
<dbReference type="Pfam" id="PF03703">
    <property type="entry name" value="bPH_2"/>
    <property type="match status" value="2"/>
</dbReference>
<dbReference type="OMA" id="WIWIIAT"/>
<keyword evidence="1" id="KW-0812">Transmembrane</keyword>
<comment type="caution">
    <text evidence="3">The sequence shown here is derived from an EMBL/GenBank/DDBJ whole genome shotgun (WGS) entry which is preliminary data.</text>
</comment>
<keyword evidence="1" id="KW-0472">Membrane</keyword>
<feature type="transmembrane region" description="Helical" evidence="1">
    <location>
        <begin position="21"/>
        <end position="41"/>
    </location>
</feature>
<proteinExistence type="predicted"/>
<feature type="transmembrane region" description="Helical" evidence="1">
    <location>
        <begin position="47"/>
        <end position="67"/>
    </location>
</feature>
<protein>
    <submittedName>
        <fullName evidence="3">Membrane protein</fullName>
    </submittedName>
</protein>
<feature type="transmembrane region" description="Helical" evidence="1">
    <location>
        <begin position="223"/>
        <end position="249"/>
    </location>
</feature>
<dbReference type="Proteomes" id="UP000030848">
    <property type="component" value="Unassembled WGS sequence"/>
</dbReference>
<dbReference type="PANTHER" id="PTHR34473:SF2">
    <property type="entry name" value="UPF0699 TRANSMEMBRANE PROTEIN YDBT"/>
    <property type="match status" value="1"/>
</dbReference>
<evidence type="ECO:0000259" key="2">
    <source>
        <dbReference type="Pfam" id="PF03703"/>
    </source>
</evidence>
<feature type="domain" description="YdbS-like PH" evidence="2">
    <location>
        <begin position="413"/>
        <end position="487"/>
    </location>
</feature>
<dbReference type="InterPro" id="IPR005182">
    <property type="entry name" value="YdbS-like_PH"/>
</dbReference>
<dbReference type="OrthoDB" id="4121259at2"/>
<evidence type="ECO:0000313" key="4">
    <source>
        <dbReference type="Proteomes" id="UP000030848"/>
    </source>
</evidence>
<name>A0A837D560_9PSEU</name>
<dbReference type="PIRSF" id="PIRSF026631">
    <property type="entry name" value="UCP026631"/>
    <property type="match status" value="1"/>
</dbReference>
<evidence type="ECO:0000256" key="1">
    <source>
        <dbReference type="SAM" id="Phobius"/>
    </source>
</evidence>
<evidence type="ECO:0000313" key="3">
    <source>
        <dbReference type="EMBL" id="KHF42632.1"/>
    </source>
</evidence>